<dbReference type="EMBL" id="ABIB01000028">
    <property type="protein sequence ID" value="EDP94134.1"/>
    <property type="molecule type" value="Genomic_DNA"/>
</dbReference>
<dbReference type="HOGENOM" id="CLU_3008384_0_0_10"/>
<gene>
    <name evidence="2" type="ORF">KAOT1_00100</name>
</gene>
<evidence type="ECO:0000256" key="1">
    <source>
        <dbReference type="SAM" id="Phobius"/>
    </source>
</evidence>
<reference evidence="2 3" key="1">
    <citation type="journal article" date="2011" name="J. Bacteriol.">
        <title>Genome sequence of the algicidal bacterium Kordia algicida OT-1.</title>
        <authorList>
            <person name="Lee H.S."/>
            <person name="Kang S.G."/>
            <person name="Kwon K.K."/>
            <person name="Lee J.H."/>
            <person name="Kim S.J."/>
        </authorList>
    </citation>
    <scope>NUCLEOTIDE SEQUENCE [LARGE SCALE GENOMIC DNA]</scope>
    <source>
        <strain evidence="2 3">OT-1</strain>
    </source>
</reference>
<protein>
    <submittedName>
        <fullName evidence="2">Uncharacterized protein</fullName>
    </submittedName>
</protein>
<keyword evidence="1" id="KW-1133">Transmembrane helix</keyword>
<dbReference type="Proteomes" id="UP000002945">
    <property type="component" value="Unassembled WGS sequence"/>
</dbReference>
<keyword evidence="1" id="KW-0472">Membrane</keyword>
<name>A9CU77_9FLAO</name>
<accession>A9CU77</accession>
<keyword evidence="3" id="KW-1185">Reference proteome</keyword>
<sequence>MVSETQFLVGIYTMEAIILLVIVRYFYVKSKGRKKIKNKVDEEIEKELTNKDRKYP</sequence>
<comment type="caution">
    <text evidence="2">The sequence shown here is derived from an EMBL/GenBank/DDBJ whole genome shotgun (WGS) entry which is preliminary data.</text>
</comment>
<evidence type="ECO:0000313" key="2">
    <source>
        <dbReference type="EMBL" id="EDP94134.1"/>
    </source>
</evidence>
<evidence type="ECO:0000313" key="3">
    <source>
        <dbReference type="Proteomes" id="UP000002945"/>
    </source>
</evidence>
<organism evidence="2 3">
    <name type="scientific">Kordia algicida OT-1</name>
    <dbReference type="NCBI Taxonomy" id="391587"/>
    <lineage>
        <taxon>Bacteria</taxon>
        <taxon>Pseudomonadati</taxon>
        <taxon>Bacteroidota</taxon>
        <taxon>Flavobacteriia</taxon>
        <taxon>Flavobacteriales</taxon>
        <taxon>Flavobacteriaceae</taxon>
        <taxon>Kordia</taxon>
    </lineage>
</organism>
<dbReference type="AlphaFoldDB" id="A9CU77"/>
<keyword evidence="1" id="KW-0812">Transmembrane</keyword>
<proteinExistence type="predicted"/>
<feature type="transmembrane region" description="Helical" evidence="1">
    <location>
        <begin position="6"/>
        <end position="27"/>
    </location>
</feature>